<evidence type="ECO:0000313" key="2">
    <source>
        <dbReference type="EMBL" id="CCO16559.1"/>
    </source>
</evidence>
<dbReference type="AlphaFoldDB" id="K8EF07"/>
<sequence length="115" mass="13162">MPVVARKVSDGKKRAIIVKEVLKEGEEEEKENEFEATNILPSSSCFFDALPDHLKEEILLRVPGKSNNVGNIQRVSKSFHDVVNSSERLWKTMCEKEVGEEGAIVFREFGRREER</sequence>
<proteinExistence type="predicted"/>
<dbReference type="Pfam" id="PF00646">
    <property type="entry name" value="F-box"/>
    <property type="match status" value="1"/>
</dbReference>
<dbReference type="Proteomes" id="UP000198341">
    <property type="component" value="Chromosome 5"/>
</dbReference>
<dbReference type="EMBL" id="FO082274">
    <property type="protein sequence ID" value="CCO16559.1"/>
    <property type="molecule type" value="Genomic_DNA"/>
</dbReference>
<dbReference type="PROSITE" id="PS50181">
    <property type="entry name" value="FBOX"/>
    <property type="match status" value="1"/>
</dbReference>
<dbReference type="InterPro" id="IPR036047">
    <property type="entry name" value="F-box-like_dom_sf"/>
</dbReference>
<dbReference type="GeneID" id="19015613"/>
<dbReference type="KEGG" id="bpg:Bathy05g01090"/>
<reference evidence="2 3" key="1">
    <citation type="submission" date="2011-10" db="EMBL/GenBank/DDBJ databases">
        <authorList>
            <person name="Genoscope - CEA"/>
        </authorList>
    </citation>
    <scope>NUCLEOTIDE SEQUENCE [LARGE SCALE GENOMIC DNA]</scope>
    <source>
        <strain evidence="2 3">RCC 1105</strain>
    </source>
</reference>
<evidence type="ECO:0000259" key="1">
    <source>
        <dbReference type="PROSITE" id="PS50181"/>
    </source>
</evidence>
<dbReference type="InterPro" id="IPR001810">
    <property type="entry name" value="F-box_dom"/>
</dbReference>
<protein>
    <recommendedName>
        <fullName evidence="1">F-box domain-containing protein</fullName>
    </recommendedName>
</protein>
<name>K8EF07_9CHLO</name>
<evidence type="ECO:0000313" key="3">
    <source>
        <dbReference type="Proteomes" id="UP000198341"/>
    </source>
</evidence>
<organism evidence="2 3">
    <name type="scientific">Bathycoccus prasinos</name>
    <dbReference type="NCBI Taxonomy" id="41875"/>
    <lineage>
        <taxon>Eukaryota</taxon>
        <taxon>Viridiplantae</taxon>
        <taxon>Chlorophyta</taxon>
        <taxon>Mamiellophyceae</taxon>
        <taxon>Mamiellales</taxon>
        <taxon>Bathycoccaceae</taxon>
        <taxon>Bathycoccus</taxon>
    </lineage>
</organism>
<feature type="domain" description="F-box" evidence="1">
    <location>
        <begin position="44"/>
        <end position="93"/>
    </location>
</feature>
<dbReference type="SUPFAM" id="SSF81383">
    <property type="entry name" value="F-box domain"/>
    <property type="match status" value="1"/>
</dbReference>
<dbReference type="Gene3D" id="1.20.1280.50">
    <property type="match status" value="1"/>
</dbReference>
<dbReference type="RefSeq" id="XP_007513001.1">
    <property type="nucleotide sequence ID" value="XM_007512939.1"/>
</dbReference>
<accession>K8EF07</accession>
<keyword evidence="3" id="KW-1185">Reference proteome</keyword>
<gene>
    <name evidence="2" type="ORF">Bathy05g01090</name>
</gene>